<name>A0A5B7I2Z7_PORTR</name>
<protein>
    <submittedName>
        <fullName evidence="1">Uncharacterized protein</fullName>
    </submittedName>
</protein>
<gene>
    <name evidence="1" type="ORF">E2C01_069684</name>
</gene>
<sequence length="65" mass="7768">MGDGRRWRGTGEEEGEKIGKATCIRWKKIKKRSWRERKERYEVVEAKVEEDEEEEERKTVIGKAS</sequence>
<evidence type="ECO:0000313" key="1">
    <source>
        <dbReference type="EMBL" id="MPC75298.1"/>
    </source>
</evidence>
<comment type="caution">
    <text evidence="1">The sequence shown here is derived from an EMBL/GenBank/DDBJ whole genome shotgun (WGS) entry which is preliminary data.</text>
</comment>
<accession>A0A5B7I2Z7</accession>
<proteinExistence type="predicted"/>
<reference evidence="1 2" key="1">
    <citation type="submission" date="2019-05" db="EMBL/GenBank/DDBJ databases">
        <title>Another draft genome of Portunus trituberculatus and its Hox gene families provides insights of decapod evolution.</title>
        <authorList>
            <person name="Jeong J.-H."/>
            <person name="Song I."/>
            <person name="Kim S."/>
            <person name="Choi T."/>
            <person name="Kim D."/>
            <person name="Ryu S."/>
            <person name="Kim W."/>
        </authorList>
    </citation>
    <scope>NUCLEOTIDE SEQUENCE [LARGE SCALE GENOMIC DNA]</scope>
    <source>
        <tissue evidence="1">Muscle</tissue>
    </source>
</reference>
<evidence type="ECO:0000313" key="2">
    <source>
        <dbReference type="Proteomes" id="UP000324222"/>
    </source>
</evidence>
<dbReference type="AlphaFoldDB" id="A0A5B7I2Z7"/>
<dbReference type="Proteomes" id="UP000324222">
    <property type="component" value="Unassembled WGS sequence"/>
</dbReference>
<dbReference type="EMBL" id="VSRR010040796">
    <property type="protein sequence ID" value="MPC75298.1"/>
    <property type="molecule type" value="Genomic_DNA"/>
</dbReference>
<organism evidence="1 2">
    <name type="scientific">Portunus trituberculatus</name>
    <name type="common">Swimming crab</name>
    <name type="synonym">Neptunus trituberculatus</name>
    <dbReference type="NCBI Taxonomy" id="210409"/>
    <lineage>
        <taxon>Eukaryota</taxon>
        <taxon>Metazoa</taxon>
        <taxon>Ecdysozoa</taxon>
        <taxon>Arthropoda</taxon>
        <taxon>Crustacea</taxon>
        <taxon>Multicrustacea</taxon>
        <taxon>Malacostraca</taxon>
        <taxon>Eumalacostraca</taxon>
        <taxon>Eucarida</taxon>
        <taxon>Decapoda</taxon>
        <taxon>Pleocyemata</taxon>
        <taxon>Brachyura</taxon>
        <taxon>Eubrachyura</taxon>
        <taxon>Portunoidea</taxon>
        <taxon>Portunidae</taxon>
        <taxon>Portuninae</taxon>
        <taxon>Portunus</taxon>
    </lineage>
</organism>
<keyword evidence="2" id="KW-1185">Reference proteome</keyword>